<dbReference type="GO" id="GO:0033188">
    <property type="term" value="F:sphingomyelin synthase activity"/>
    <property type="evidence" value="ECO:0007669"/>
    <property type="project" value="TreeGrafter"/>
</dbReference>
<dbReference type="AlphaFoldDB" id="A0AAV5DXE0"/>
<comment type="subcellular location">
    <subcellularLocation>
        <location evidence="1">Membrane</location>
        <topology evidence="1">Multi-pass membrane protein</topology>
    </subcellularLocation>
</comment>
<keyword evidence="8 10" id="KW-0472">Membrane</keyword>
<comment type="caution">
    <text evidence="12">The sequence shown here is derived from an EMBL/GenBank/DDBJ whole genome shotgun (WGS) entry which is preliminary data.</text>
</comment>
<organism evidence="12 13">
    <name type="scientific">Eleusine coracana subsp. coracana</name>
    <dbReference type="NCBI Taxonomy" id="191504"/>
    <lineage>
        <taxon>Eukaryota</taxon>
        <taxon>Viridiplantae</taxon>
        <taxon>Streptophyta</taxon>
        <taxon>Embryophyta</taxon>
        <taxon>Tracheophyta</taxon>
        <taxon>Spermatophyta</taxon>
        <taxon>Magnoliopsida</taxon>
        <taxon>Liliopsida</taxon>
        <taxon>Poales</taxon>
        <taxon>Poaceae</taxon>
        <taxon>PACMAD clade</taxon>
        <taxon>Chloridoideae</taxon>
        <taxon>Cynodonteae</taxon>
        <taxon>Eleusininae</taxon>
        <taxon>Eleusine</taxon>
    </lineage>
</organism>
<dbReference type="GO" id="GO:0000139">
    <property type="term" value="C:Golgi membrane"/>
    <property type="evidence" value="ECO:0007669"/>
    <property type="project" value="TreeGrafter"/>
</dbReference>
<dbReference type="GO" id="GO:0047493">
    <property type="term" value="F:ceramide cholinephosphotransferase activity"/>
    <property type="evidence" value="ECO:0007669"/>
    <property type="project" value="TreeGrafter"/>
</dbReference>
<dbReference type="PANTHER" id="PTHR21290:SF62">
    <property type="entry name" value="PHOSPHATIDYLINOSITOL:CERAMIDE INOSITOLPHOSPHOTRANSFERASE 1-RELATED"/>
    <property type="match status" value="1"/>
</dbReference>
<reference evidence="12" key="2">
    <citation type="submission" date="2021-12" db="EMBL/GenBank/DDBJ databases">
        <title>Resequencing data analysis of finger millet.</title>
        <authorList>
            <person name="Hatakeyama M."/>
            <person name="Aluri S."/>
            <person name="Balachadran M.T."/>
            <person name="Sivarajan S.R."/>
            <person name="Poveda L."/>
            <person name="Shimizu-Inatsugi R."/>
            <person name="Schlapbach R."/>
            <person name="Sreeman S.M."/>
            <person name="Shimizu K.K."/>
        </authorList>
    </citation>
    <scope>NUCLEOTIDE SEQUENCE</scope>
</reference>
<evidence type="ECO:0000259" key="11">
    <source>
        <dbReference type="Pfam" id="PF14360"/>
    </source>
</evidence>
<reference evidence="12" key="1">
    <citation type="journal article" date="2018" name="DNA Res.">
        <title>Multiple hybrid de novo genome assembly of finger millet, an orphan allotetraploid crop.</title>
        <authorList>
            <person name="Hatakeyama M."/>
            <person name="Aluri S."/>
            <person name="Balachadran M.T."/>
            <person name="Sivarajan S.R."/>
            <person name="Patrignani A."/>
            <person name="Gruter S."/>
            <person name="Poveda L."/>
            <person name="Shimizu-Inatsugi R."/>
            <person name="Baeten J."/>
            <person name="Francoijs K.J."/>
            <person name="Nataraja K.N."/>
            <person name="Reddy Y.A.N."/>
            <person name="Phadnis S."/>
            <person name="Ravikumar R.L."/>
            <person name="Schlapbach R."/>
            <person name="Sreeman S.M."/>
            <person name="Shimizu K.K."/>
        </authorList>
    </citation>
    <scope>NUCLEOTIDE SEQUENCE</scope>
</reference>
<comment type="similarity">
    <text evidence="2">Belongs to the sphingomyelin synthase family.</text>
</comment>
<evidence type="ECO:0000256" key="8">
    <source>
        <dbReference type="ARBA" id="ARBA00023136"/>
    </source>
</evidence>
<sequence>MDYFGDSYTTILPINSTFMDWLLEECTICIDLDHCSRIWDLWPFQSLGKKKDILVRAYFLPSSLLCVGNNSSFPNHILFVQASQFLRIITFYSTQLPGPNYHCREGSELATLPPPNSIIEVLLINFPRGVLFGCGDLIFSSHMIFTLVFVRTYHKYGSKRFIKFLAWIMAIIQSLLIIASRKHYTVDVVVAWYTVNLVVFFVDNKLPEMPDRSSGSPLLPLSAKEKDTRLKEDRDSKLKDEFHKLLNGNHGDPTDRRQRAQMNGKHDEDINHALSEATANGT</sequence>
<keyword evidence="6 10" id="KW-1133">Transmembrane helix</keyword>
<accession>A0AAV5DXE0</accession>
<evidence type="ECO:0000256" key="9">
    <source>
        <dbReference type="SAM" id="MobiDB-lite"/>
    </source>
</evidence>
<evidence type="ECO:0000256" key="3">
    <source>
        <dbReference type="ARBA" id="ARBA00022679"/>
    </source>
</evidence>
<feature type="region of interest" description="Disordered" evidence="9">
    <location>
        <begin position="225"/>
        <end position="282"/>
    </location>
</feature>
<dbReference type="Pfam" id="PF14360">
    <property type="entry name" value="PAP2_C"/>
    <property type="match status" value="1"/>
</dbReference>
<feature type="transmembrane region" description="Helical" evidence="10">
    <location>
        <begin position="161"/>
        <end position="178"/>
    </location>
</feature>
<dbReference type="GO" id="GO:0046513">
    <property type="term" value="P:ceramide biosynthetic process"/>
    <property type="evidence" value="ECO:0007669"/>
    <property type="project" value="TreeGrafter"/>
</dbReference>
<keyword evidence="3" id="KW-0808">Transferase</keyword>
<evidence type="ECO:0000256" key="6">
    <source>
        <dbReference type="ARBA" id="ARBA00022989"/>
    </source>
</evidence>
<feature type="compositionally biased region" description="Basic and acidic residues" evidence="9">
    <location>
        <begin position="225"/>
        <end position="244"/>
    </location>
</feature>
<name>A0AAV5DXE0_ELECO</name>
<dbReference type="EMBL" id="BQKI01000071">
    <property type="protein sequence ID" value="GJN14575.1"/>
    <property type="molecule type" value="Genomic_DNA"/>
</dbReference>
<dbReference type="GO" id="GO:0045140">
    <property type="term" value="F:inositol phosphoceramide synthase activity"/>
    <property type="evidence" value="ECO:0007669"/>
    <property type="project" value="TreeGrafter"/>
</dbReference>
<gene>
    <name evidence="12" type="primary">gb01419</name>
    <name evidence="12" type="ORF">PR202_gb01419</name>
</gene>
<feature type="domain" description="Sphingomyelin synthase-like" evidence="11">
    <location>
        <begin position="133"/>
        <end position="201"/>
    </location>
</feature>
<evidence type="ECO:0000256" key="1">
    <source>
        <dbReference type="ARBA" id="ARBA00004141"/>
    </source>
</evidence>
<feature type="transmembrane region" description="Helical" evidence="10">
    <location>
        <begin position="129"/>
        <end position="149"/>
    </location>
</feature>
<dbReference type="InterPro" id="IPR025749">
    <property type="entry name" value="Sphingomyelin_synth-like_dom"/>
</dbReference>
<evidence type="ECO:0000256" key="7">
    <source>
        <dbReference type="ARBA" id="ARBA00023098"/>
    </source>
</evidence>
<feature type="transmembrane region" description="Helical" evidence="10">
    <location>
        <begin position="184"/>
        <end position="202"/>
    </location>
</feature>
<evidence type="ECO:0000256" key="10">
    <source>
        <dbReference type="SAM" id="Phobius"/>
    </source>
</evidence>
<evidence type="ECO:0000313" key="13">
    <source>
        <dbReference type="Proteomes" id="UP001054889"/>
    </source>
</evidence>
<keyword evidence="7" id="KW-0443">Lipid metabolism</keyword>
<proteinExistence type="inferred from homology"/>
<evidence type="ECO:0000313" key="12">
    <source>
        <dbReference type="EMBL" id="GJN14575.1"/>
    </source>
</evidence>
<dbReference type="InterPro" id="IPR045221">
    <property type="entry name" value="Sphingomyelin_synth-like"/>
</dbReference>
<dbReference type="GO" id="GO:0005802">
    <property type="term" value="C:trans-Golgi network"/>
    <property type="evidence" value="ECO:0007669"/>
    <property type="project" value="TreeGrafter"/>
</dbReference>
<keyword evidence="4 10" id="KW-0812">Transmembrane</keyword>
<evidence type="ECO:0000256" key="5">
    <source>
        <dbReference type="ARBA" id="ARBA00022919"/>
    </source>
</evidence>
<dbReference type="PANTHER" id="PTHR21290">
    <property type="entry name" value="SPHINGOMYELIN SYNTHETASE"/>
    <property type="match status" value="1"/>
</dbReference>
<evidence type="ECO:0000256" key="2">
    <source>
        <dbReference type="ARBA" id="ARBA00005441"/>
    </source>
</evidence>
<keyword evidence="13" id="KW-1185">Reference proteome</keyword>
<evidence type="ECO:0000256" key="4">
    <source>
        <dbReference type="ARBA" id="ARBA00022692"/>
    </source>
</evidence>
<keyword evidence="5" id="KW-0746">Sphingolipid metabolism</keyword>
<feature type="compositionally biased region" description="Basic and acidic residues" evidence="9">
    <location>
        <begin position="252"/>
        <end position="271"/>
    </location>
</feature>
<dbReference type="Proteomes" id="UP001054889">
    <property type="component" value="Unassembled WGS sequence"/>
</dbReference>
<dbReference type="GO" id="GO:0005789">
    <property type="term" value="C:endoplasmic reticulum membrane"/>
    <property type="evidence" value="ECO:0007669"/>
    <property type="project" value="TreeGrafter"/>
</dbReference>
<protein>
    <recommendedName>
        <fullName evidence="11">Sphingomyelin synthase-like domain-containing protein</fullName>
    </recommendedName>
</protein>
<dbReference type="GO" id="GO:0005886">
    <property type="term" value="C:plasma membrane"/>
    <property type="evidence" value="ECO:0007669"/>
    <property type="project" value="TreeGrafter"/>
</dbReference>